<proteinExistence type="inferred from homology"/>
<comment type="caution">
    <text evidence="8">The sequence shown here is derived from an EMBL/GenBank/DDBJ whole genome shotgun (WGS) entry which is preliminary data.</text>
</comment>
<feature type="transmembrane region" description="Helical" evidence="7">
    <location>
        <begin position="12"/>
        <end position="31"/>
    </location>
</feature>
<keyword evidence="7" id="KW-0812">Transmembrane</keyword>
<sequence length="508" mass="57071">MELLQVRTTFTEFVRAGLIPLALLITGYWVFQIIYNLYFHPLSKIPGPWTAAISDIPYCSWMLGGRQPYKLLELHNKYGHVVRVAPNEVSFNTAQSWRDIYGQKPGRQIFIKGTFYDGGNFAGNGISSIISERRPEVHKEMRSTLASAFSDRAIVEQEPLIASSVDKLVRLVGIKGSTEKGVDVSTLFESMTFDITGDLAFGETFSALDNDKRHPWISTTLDGLMQGVFVDIFNRYPTVGAILRVLLRSKFKKAVEGVKTNERLCYELVKRRITRKTDRKDFLTRILENRDPRIVSDRQIAAHASDFVVAGSDTTASSLAAIVYYLLQNTYTLAKLTDEIRGTFNKYSDISYLSTTSMPYLRAVILEGLRMYPPTPMGLPRLVPDGGDVVNGCPLPGGITVYTSPLSACMASANFEDPWSFKPERWLESNGSDSLECSQPWSIGPRACIGRNLAWLELRTTLAKLLWAYDLQLVDPALDWHGESRMLSSLWHKPALMVRAKNRGVDIE</sequence>
<keyword evidence="6" id="KW-0503">Monooxygenase</keyword>
<dbReference type="PANTHER" id="PTHR24305">
    <property type="entry name" value="CYTOCHROME P450"/>
    <property type="match status" value="1"/>
</dbReference>
<accession>A0AAX6M6W2</accession>
<dbReference type="PRINTS" id="PR00385">
    <property type="entry name" value="P450"/>
</dbReference>
<organism evidence="8 9">
    <name type="scientific">Daldinia eschscholtzii</name>
    <dbReference type="NCBI Taxonomy" id="292717"/>
    <lineage>
        <taxon>Eukaryota</taxon>
        <taxon>Fungi</taxon>
        <taxon>Dikarya</taxon>
        <taxon>Ascomycota</taxon>
        <taxon>Pezizomycotina</taxon>
        <taxon>Sordariomycetes</taxon>
        <taxon>Xylariomycetidae</taxon>
        <taxon>Xylariales</taxon>
        <taxon>Hypoxylaceae</taxon>
        <taxon>Daldinia</taxon>
    </lineage>
</organism>
<dbReference type="CDD" id="cd11058">
    <property type="entry name" value="CYP60B-like"/>
    <property type="match status" value="1"/>
</dbReference>
<dbReference type="InterPro" id="IPR002401">
    <property type="entry name" value="Cyt_P450_E_grp-I"/>
</dbReference>
<dbReference type="PRINTS" id="PR00463">
    <property type="entry name" value="EP450I"/>
</dbReference>
<dbReference type="Proteomes" id="UP001369815">
    <property type="component" value="Unassembled WGS sequence"/>
</dbReference>
<dbReference type="GO" id="GO:0016705">
    <property type="term" value="F:oxidoreductase activity, acting on paired donors, with incorporation or reduction of molecular oxygen"/>
    <property type="evidence" value="ECO:0007669"/>
    <property type="project" value="InterPro"/>
</dbReference>
<evidence type="ECO:0000256" key="2">
    <source>
        <dbReference type="ARBA" id="ARBA00022617"/>
    </source>
</evidence>
<comment type="cofactor">
    <cofactor evidence="1 5">
        <name>heme</name>
        <dbReference type="ChEBI" id="CHEBI:30413"/>
    </cofactor>
</comment>
<dbReference type="InterPro" id="IPR050121">
    <property type="entry name" value="Cytochrome_P450_monoxygenase"/>
</dbReference>
<dbReference type="EMBL" id="JBANMG010000010">
    <property type="protein sequence ID" value="KAK6948173.1"/>
    <property type="molecule type" value="Genomic_DNA"/>
</dbReference>
<dbReference type="InterPro" id="IPR001128">
    <property type="entry name" value="Cyt_P450"/>
</dbReference>
<evidence type="ECO:0000256" key="6">
    <source>
        <dbReference type="RuleBase" id="RU000461"/>
    </source>
</evidence>
<evidence type="ECO:0000313" key="9">
    <source>
        <dbReference type="Proteomes" id="UP001369815"/>
    </source>
</evidence>
<dbReference type="Pfam" id="PF00067">
    <property type="entry name" value="p450"/>
    <property type="match status" value="1"/>
</dbReference>
<evidence type="ECO:0008006" key="10">
    <source>
        <dbReference type="Google" id="ProtNLM"/>
    </source>
</evidence>
<protein>
    <recommendedName>
        <fullName evidence="10">Cytochrome P450</fullName>
    </recommendedName>
</protein>
<evidence type="ECO:0000256" key="1">
    <source>
        <dbReference type="ARBA" id="ARBA00001971"/>
    </source>
</evidence>
<evidence type="ECO:0000313" key="8">
    <source>
        <dbReference type="EMBL" id="KAK6948173.1"/>
    </source>
</evidence>
<evidence type="ECO:0000256" key="7">
    <source>
        <dbReference type="SAM" id="Phobius"/>
    </source>
</evidence>
<dbReference type="InterPro" id="IPR017972">
    <property type="entry name" value="Cyt_P450_CS"/>
</dbReference>
<keyword evidence="7" id="KW-0472">Membrane</keyword>
<evidence type="ECO:0000256" key="5">
    <source>
        <dbReference type="PIRSR" id="PIRSR602401-1"/>
    </source>
</evidence>
<keyword evidence="2 5" id="KW-0349">Heme</keyword>
<feature type="binding site" description="axial binding residue" evidence="5">
    <location>
        <position position="448"/>
    </location>
    <ligand>
        <name>heme</name>
        <dbReference type="ChEBI" id="CHEBI:30413"/>
    </ligand>
    <ligandPart>
        <name>Fe</name>
        <dbReference type="ChEBI" id="CHEBI:18248"/>
    </ligandPart>
</feature>
<dbReference type="InterPro" id="IPR036396">
    <property type="entry name" value="Cyt_P450_sf"/>
</dbReference>
<dbReference type="SUPFAM" id="SSF48264">
    <property type="entry name" value="Cytochrome P450"/>
    <property type="match status" value="1"/>
</dbReference>
<dbReference type="GO" id="GO:0005506">
    <property type="term" value="F:iron ion binding"/>
    <property type="evidence" value="ECO:0007669"/>
    <property type="project" value="InterPro"/>
</dbReference>
<reference evidence="8 9" key="1">
    <citation type="journal article" date="2024" name="Front Chem Biol">
        <title>Unveiling the potential of Daldinia eschscholtzii MFLUCC 19-0629 through bioactivity and bioinformatics studies for enhanced sustainable agriculture production.</title>
        <authorList>
            <person name="Brooks S."/>
            <person name="Weaver J.A."/>
            <person name="Klomchit A."/>
            <person name="Alharthi S.A."/>
            <person name="Onlamun T."/>
            <person name="Nurani R."/>
            <person name="Vong T.K."/>
            <person name="Alberti F."/>
            <person name="Greco C."/>
        </authorList>
    </citation>
    <scope>NUCLEOTIDE SEQUENCE [LARGE SCALE GENOMIC DNA]</scope>
    <source>
        <strain evidence="8">MFLUCC 19-0629</strain>
    </source>
</reference>
<evidence type="ECO:0000256" key="4">
    <source>
        <dbReference type="ARBA" id="ARBA00023004"/>
    </source>
</evidence>
<dbReference type="PROSITE" id="PS00086">
    <property type="entry name" value="CYTOCHROME_P450"/>
    <property type="match status" value="1"/>
</dbReference>
<dbReference type="GO" id="GO:0020037">
    <property type="term" value="F:heme binding"/>
    <property type="evidence" value="ECO:0007669"/>
    <property type="project" value="InterPro"/>
</dbReference>
<gene>
    <name evidence="8" type="ORF">Daesc_009937</name>
</gene>
<comment type="similarity">
    <text evidence="6">Belongs to the cytochrome P450 family.</text>
</comment>
<evidence type="ECO:0000256" key="3">
    <source>
        <dbReference type="ARBA" id="ARBA00022723"/>
    </source>
</evidence>
<dbReference type="AlphaFoldDB" id="A0AAX6M6W2"/>
<name>A0AAX6M6W2_9PEZI</name>
<keyword evidence="7" id="KW-1133">Transmembrane helix</keyword>
<dbReference type="Gene3D" id="1.10.630.10">
    <property type="entry name" value="Cytochrome P450"/>
    <property type="match status" value="1"/>
</dbReference>
<keyword evidence="4 5" id="KW-0408">Iron</keyword>
<keyword evidence="9" id="KW-1185">Reference proteome</keyword>
<keyword evidence="3 5" id="KW-0479">Metal-binding</keyword>
<keyword evidence="6" id="KW-0560">Oxidoreductase</keyword>
<dbReference type="GO" id="GO:0004497">
    <property type="term" value="F:monooxygenase activity"/>
    <property type="evidence" value="ECO:0007669"/>
    <property type="project" value="UniProtKB-KW"/>
</dbReference>
<dbReference type="PANTHER" id="PTHR24305:SF161">
    <property type="entry name" value="P450, PUTATIVE (EUROFUNG)-RELATED"/>
    <property type="match status" value="1"/>
</dbReference>